<dbReference type="NCBIfam" id="TIGR03168">
    <property type="entry name" value="1-PFK"/>
    <property type="match status" value="1"/>
</dbReference>
<keyword evidence="7" id="KW-0423">Lactose metabolism</keyword>
<comment type="pathway">
    <text evidence="7">Carbohydrate metabolism; D-tagatose 6-phosphate degradation; D-glyceraldehyde 3-phosphate and glycerone phosphate from D-tagatose 6-phosphate: step 1/2.</text>
</comment>
<organism evidence="10 11">
    <name type="scientific">Falsibacillus pallidus</name>
    <dbReference type="NCBI Taxonomy" id="493781"/>
    <lineage>
        <taxon>Bacteria</taxon>
        <taxon>Bacillati</taxon>
        <taxon>Bacillota</taxon>
        <taxon>Bacilli</taxon>
        <taxon>Bacillales</taxon>
        <taxon>Bacillaceae</taxon>
        <taxon>Falsibacillus</taxon>
    </lineage>
</organism>
<evidence type="ECO:0000256" key="4">
    <source>
        <dbReference type="ARBA" id="ARBA00022777"/>
    </source>
</evidence>
<dbReference type="PIRSF" id="PIRSF000535">
    <property type="entry name" value="1PFK/6PFK/LacC"/>
    <property type="match status" value="1"/>
</dbReference>
<dbReference type="GO" id="GO:0008662">
    <property type="term" value="F:1-phosphofructokinase activity"/>
    <property type="evidence" value="ECO:0007669"/>
    <property type="project" value="UniProtKB-UniRule"/>
</dbReference>
<dbReference type="InterPro" id="IPR022463">
    <property type="entry name" value="1-PFruKinase"/>
</dbReference>
<reference evidence="10 11" key="1">
    <citation type="submission" date="2018-07" db="EMBL/GenBank/DDBJ databases">
        <title>Genomic Encyclopedia of Type Strains, Phase IV (KMG-IV): sequencing the most valuable type-strain genomes for metagenomic binning, comparative biology and taxonomic classification.</title>
        <authorList>
            <person name="Goeker M."/>
        </authorList>
    </citation>
    <scope>NUCLEOTIDE SEQUENCE [LARGE SCALE GENOMIC DNA]</scope>
    <source>
        <strain evidence="10 11">DSM 25281</strain>
    </source>
</reference>
<comment type="function">
    <text evidence="8">Catalyzes the ATP-dependent phosphorylation of fructose-l-phosphate to fructose-l,6-bisphosphate.</text>
</comment>
<dbReference type="GO" id="GO:0005829">
    <property type="term" value="C:cytosol"/>
    <property type="evidence" value="ECO:0007669"/>
    <property type="project" value="TreeGrafter"/>
</dbReference>
<dbReference type="AlphaFoldDB" id="A0A370GIF1"/>
<dbReference type="GO" id="GO:0005524">
    <property type="term" value="F:ATP binding"/>
    <property type="evidence" value="ECO:0007669"/>
    <property type="project" value="UniProtKB-UniRule"/>
</dbReference>
<evidence type="ECO:0000256" key="5">
    <source>
        <dbReference type="ARBA" id="ARBA00022840"/>
    </source>
</evidence>
<evidence type="ECO:0000313" key="10">
    <source>
        <dbReference type="EMBL" id="RDI43140.1"/>
    </source>
</evidence>
<keyword evidence="11" id="KW-1185">Reference proteome</keyword>
<comment type="similarity">
    <text evidence="1">Belongs to the carbohydrate kinase pfkB family.</text>
</comment>
<dbReference type="OrthoDB" id="9801219at2"/>
<dbReference type="PROSITE" id="PS00584">
    <property type="entry name" value="PFKB_KINASES_2"/>
    <property type="match status" value="1"/>
</dbReference>
<dbReference type="GO" id="GO:0009024">
    <property type="term" value="F:tagatose-6-phosphate kinase activity"/>
    <property type="evidence" value="ECO:0007669"/>
    <property type="project" value="UniProtKB-EC"/>
</dbReference>
<evidence type="ECO:0000256" key="3">
    <source>
        <dbReference type="ARBA" id="ARBA00022741"/>
    </source>
</evidence>
<dbReference type="Pfam" id="PF00294">
    <property type="entry name" value="PfkB"/>
    <property type="match status" value="1"/>
</dbReference>
<gene>
    <name evidence="10" type="ORF">DFR59_104193</name>
</gene>
<dbReference type="Gene3D" id="3.40.1190.20">
    <property type="match status" value="1"/>
</dbReference>
<evidence type="ECO:0000256" key="2">
    <source>
        <dbReference type="ARBA" id="ARBA00022679"/>
    </source>
</evidence>
<keyword evidence="2 7" id="KW-0808">Transferase</keyword>
<dbReference type="EC" id="2.7.1.144" evidence="7"/>
<accession>A0A370GIF1</accession>
<dbReference type="CDD" id="cd01164">
    <property type="entry name" value="FruK_PfkB_like"/>
    <property type="match status" value="1"/>
</dbReference>
<dbReference type="RefSeq" id="WP_114745441.1">
    <property type="nucleotide sequence ID" value="NZ_QQAY01000004.1"/>
</dbReference>
<keyword evidence="3 7" id="KW-0547">Nucleotide-binding</keyword>
<evidence type="ECO:0000259" key="9">
    <source>
        <dbReference type="Pfam" id="PF00294"/>
    </source>
</evidence>
<name>A0A370GIF1_9BACI</name>
<evidence type="ECO:0000313" key="11">
    <source>
        <dbReference type="Proteomes" id="UP000255326"/>
    </source>
</evidence>
<evidence type="ECO:0000256" key="6">
    <source>
        <dbReference type="ARBA" id="ARBA00047745"/>
    </source>
</evidence>
<dbReference type="PANTHER" id="PTHR46566:SF1">
    <property type="entry name" value="1-PHOSPHOFRUCTOKINASE"/>
    <property type="match status" value="1"/>
</dbReference>
<evidence type="ECO:0000256" key="7">
    <source>
        <dbReference type="PIRNR" id="PIRNR000535"/>
    </source>
</evidence>
<dbReference type="Proteomes" id="UP000255326">
    <property type="component" value="Unassembled WGS sequence"/>
</dbReference>
<dbReference type="InterPro" id="IPR029056">
    <property type="entry name" value="Ribokinase-like"/>
</dbReference>
<proteinExistence type="inferred from homology"/>
<dbReference type="NCBIfam" id="TIGR03828">
    <property type="entry name" value="pfkB"/>
    <property type="match status" value="1"/>
</dbReference>
<comment type="catalytic activity">
    <reaction evidence="6 8">
        <text>beta-D-fructose 1-phosphate + ATP = beta-D-fructose 1,6-bisphosphate + ADP + H(+)</text>
        <dbReference type="Rhea" id="RHEA:14213"/>
        <dbReference type="ChEBI" id="CHEBI:15378"/>
        <dbReference type="ChEBI" id="CHEBI:30616"/>
        <dbReference type="ChEBI" id="CHEBI:32966"/>
        <dbReference type="ChEBI" id="CHEBI:138881"/>
        <dbReference type="ChEBI" id="CHEBI:456216"/>
        <dbReference type="EC" id="2.7.1.56"/>
    </reaction>
</comment>
<protein>
    <recommendedName>
        <fullName evidence="7">Tagatose-6-phosphate kinase</fullName>
        <ecNumber evidence="7">2.7.1.144</ecNumber>
    </recommendedName>
</protein>
<sequence>MIYTVTLNPSVDYLMEMDQLLEGSLNRSRTENYFPGGKGINVSRILRRLDTESTALGFTGGFTGEFIKEFLRKEGVKTKFANVNGTSRINVKVLTDTETELNANGPVIEREDTEGLLSMINEMTSSDILVFAGSVPSSMPNDFYRQMSQIASEKGVKLVIDAEKKLLQPVLEYHPFLLKPNHHELGDFYGVKIESVEDAVHYGKKLLSEGVSYLIVSMAEKGALLFHEDRVFYANSPKGTLISSVGAGDSMVAGFLSAVSKNLPIEEAFRWGAAAGTATAFSMGLADEQDIKSLLDQIEIKELIEE</sequence>
<comment type="caution">
    <text evidence="10">The sequence shown here is derived from an EMBL/GenBank/DDBJ whole genome shotgun (WGS) entry which is preliminary data.</text>
</comment>
<dbReference type="UniPathway" id="UPA00704">
    <property type="reaction ID" value="UER00715"/>
</dbReference>
<keyword evidence="5 7" id="KW-0067">ATP-binding</keyword>
<dbReference type="InterPro" id="IPR011611">
    <property type="entry name" value="PfkB_dom"/>
</dbReference>
<dbReference type="InterPro" id="IPR017583">
    <property type="entry name" value="Tagatose/fructose_Pkinase"/>
</dbReference>
<comment type="similarity">
    <text evidence="7">Belongs to the carbohydrate kinase PfkB family. LacC subfamily.</text>
</comment>
<dbReference type="PANTHER" id="PTHR46566">
    <property type="entry name" value="1-PHOSPHOFRUCTOKINASE-RELATED"/>
    <property type="match status" value="1"/>
</dbReference>
<dbReference type="GO" id="GO:2001059">
    <property type="term" value="P:D-tagatose 6-phosphate catabolic process"/>
    <property type="evidence" value="ECO:0007669"/>
    <property type="project" value="UniProtKB-UniPathway"/>
</dbReference>
<keyword evidence="4 8" id="KW-0418">Kinase</keyword>
<dbReference type="InterPro" id="IPR002173">
    <property type="entry name" value="Carboh/pur_kinase_PfkB_CS"/>
</dbReference>
<evidence type="ECO:0000256" key="8">
    <source>
        <dbReference type="RuleBase" id="RU369061"/>
    </source>
</evidence>
<evidence type="ECO:0000256" key="1">
    <source>
        <dbReference type="ARBA" id="ARBA00005380"/>
    </source>
</evidence>
<feature type="domain" description="Carbohydrate kinase PfkB" evidence="9">
    <location>
        <begin position="7"/>
        <end position="287"/>
    </location>
</feature>
<dbReference type="GO" id="GO:0044281">
    <property type="term" value="P:small molecule metabolic process"/>
    <property type="evidence" value="ECO:0007669"/>
    <property type="project" value="UniProtKB-ARBA"/>
</dbReference>
<dbReference type="GO" id="GO:0016052">
    <property type="term" value="P:carbohydrate catabolic process"/>
    <property type="evidence" value="ECO:0007669"/>
    <property type="project" value="UniProtKB-ARBA"/>
</dbReference>
<dbReference type="EMBL" id="QQAY01000004">
    <property type="protein sequence ID" value="RDI43140.1"/>
    <property type="molecule type" value="Genomic_DNA"/>
</dbReference>
<comment type="catalytic activity">
    <reaction evidence="7">
        <text>D-tagatofuranose 6-phosphate + ATP = D-tagatofuranose 1,6-bisphosphate + ADP + H(+)</text>
        <dbReference type="Rhea" id="RHEA:12420"/>
        <dbReference type="ChEBI" id="CHEBI:15378"/>
        <dbReference type="ChEBI" id="CHEBI:30616"/>
        <dbReference type="ChEBI" id="CHEBI:58694"/>
        <dbReference type="ChEBI" id="CHEBI:58695"/>
        <dbReference type="ChEBI" id="CHEBI:456216"/>
        <dbReference type="EC" id="2.7.1.144"/>
    </reaction>
</comment>
<dbReference type="GO" id="GO:0005988">
    <property type="term" value="P:lactose metabolic process"/>
    <property type="evidence" value="ECO:0007669"/>
    <property type="project" value="UniProtKB-KW"/>
</dbReference>
<dbReference type="SUPFAM" id="SSF53613">
    <property type="entry name" value="Ribokinase-like"/>
    <property type="match status" value="1"/>
</dbReference>
<dbReference type="FunFam" id="3.40.1190.20:FF:000001">
    <property type="entry name" value="Phosphofructokinase"/>
    <property type="match status" value="1"/>
</dbReference>